<evidence type="ECO:0000313" key="2">
    <source>
        <dbReference type="Proteomes" id="UP000447833"/>
    </source>
</evidence>
<sequence>MKRKRHYLEDQLLRESLDMKEYRKYDSEMVTKKRPVLRQNKKKKPLIQTPV</sequence>
<dbReference type="AlphaFoldDB" id="A0A845EZG8"/>
<gene>
    <name evidence="1" type="ORF">GLW07_11345</name>
</gene>
<protein>
    <submittedName>
        <fullName evidence="1">Uncharacterized protein</fullName>
    </submittedName>
</protein>
<accession>A0A845EZG8</accession>
<dbReference type="Proteomes" id="UP000447833">
    <property type="component" value="Unassembled WGS sequence"/>
</dbReference>
<reference evidence="1 2" key="1">
    <citation type="submission" date="2019-11" db="EMBL/GenBank/DDBJ databases">
        <title>Genome sequences of 17 halophilic strains isolated from different environments.</title>
        <authorList>
            <person name="Furrow R.E."/>
        </authorList>
    </citation>
    <scope>NUCLEOTIDE SEQUENCE [LARGE SCALE GENOMIC DNA]</scope>
    <source>
        <strain evidence="1 2">22506_14_FS</strain>
    </source>
</reference>
<dbReference type="EMBL" id="WMEY01000003">
    <property type="protein sequence ID" value="MYL63951.1"/>
    <property type="molecule type" value="Genomic_DNA"/>
</dbReference>
<proteinExistence type="predicted"/>
<organism evidence="1 2">
    <name type="scientific">Guptibacillus hwajinpoensis</name>
    <dbReference type="NCBI Taxonomy" id="208199"/>
    <lineage>
        <taxon>Bacteria</taxon>
        <taxon>Bacillati</taxon>
        <taxon>Bacillota</taxon>
        <taxon>Bacilli</taxon>
        <taxon>Bacillales</taxon>
        <taxon>Guptibacillaceae</taxon>
        <taxon>Guptibacillus</taxon>
    </lineage>
</organism>
<name>A0A845EZG8_9BACL</name>
<evidence type="ECO:0000313" key="1">
    <source>
        <dbReference type="EMBL" id="MYL63951.1"/>
    </source>
</evidence>
<dbReference type="RefSeq" id="WP_160919417.1">
    <property type="nucleotide sequence ID" value="NZ_WMEY01000003.1"/>
</dbReference>
<comment type="caution">
    <text evidence="1">The sequence shown here is derived from an EMBL/GenBank/DDBJ whole genome shotgun (WGS) entry which is preliminary data.</text>
</comment>